<comment type="similarity">
    <text evidence="2 6">Belongs to the class-III pyridoxal-phosphate-dependent aminotransferase family.</text>
</comment>
<dbReference type="GO" id="GO:0042802">
    <property type="term" value="F:identical protein binding"/>
    <property type="evidence" value="ECO:0007669"/>
    <property type="project" value="TreeGrafter"/>
</dbReference>
<dbReference type="PROSITE" id="PS00600">
    <property type="entry name" value="AA_TRANSFER_CLASS_3"/>
    <property type="match status" value="1"/>
</dbReference>
<evidence type="ECO:0000256" key="5">
    <source>
        <dbReference type="ARBA" id="ARBA00022898"/>
    </source>
</evidence>
<dbReference type="RefSeq" id="WP_079511762.1">
    <property type="nucleotide sequence ID" value="NZ_FUYL01000003.1"/>
</dbReference>
<dbReference type="Pfam" id="PF00202">
    <property type="entry name" value="Aminotran_3"/>
    <property type="match status" value="1"/>
</dbReference>
<dbReference type="GO" id="GO:0030170">
    <property type="term" value="F:pyridoxal phosphate binding"/>
    <property type="evidence" value="ECO:0007669"/>
    <property type="project" value="InterPro"/>
</dbReference>
<organism evidence="7 8">
    <name type="scientific">Maribacter arcticus</name>
    <dbReference type="NCBI Taxonomy" id="561365"/>
    <lineage>
        <taxon>Bacteria</taxon>
        <taxon>Pseudomonadati</taxon>
        <taxon>Bacteroidota</taxon>
        <taxon>Flavobacteriia</taxon>
        <taxon>Flavobacteriales</taxon>
        <taxon>Flavobacteriaceae</taxon>
        <taxon>Maribacter</taxon>
    </lineage>
</organism>
<dbReference type="AlphaFoldDB" id="A0A1T5B0Y0"/>
<dbReference type="CDD" id="cd00610">
    <property type="entry name" value="OAT_like"/>
    <property type="match status" value="1"/>
</dbReference>
<dbReference type="InterPro" id="IPR015422">
    <property type="entry name" value="PyrdxlP-dep_Trfase_small"/>
</dbReference>
<evidence type="ECO:0000256" key="2">
    <source>
        <dbReference type="ARBA" id="ARBA00008954"/>
    </source>
</evidence>
<dbReference type="GO" id="GO:0008483">
    <property type="term" value="F:transaminase activity"/>
    <property type="evidence" value="ECO:0007669"/>
    <property type="project" value="UniProtKB-KW"/>
</dbReference>
<dbReference type="InterPro" id="IPR015424">
    <property type="entry name" value="PyrdxlP-dep_Trfase"/>
</dbReference>
<dbReference type="PANTHER" id="PTHR11986">
    <property type="entry name" value="AMINOTRANSFERASE CLASS III"/>
    <property type="match status" value="1"/>
</dbReference>
<evidence type="ECO:0000256" key="4">
    <source>
        <dbReference type="ARBA" id="ARBA00022679"/>
    </source>
</evidence>
<evidence type="ECO:0000256" key="6">
    <source>
        <dbReference type="RuleBase" id="RU003560"/>
    </source>
</evidence>
<dbReference type="Gene3D" id="3.40.640.10">
    <property type="entry name" value="Type I PLP-dependent aspartate aminotransferase-like (Major domain)"/>
    <property type="match status" value="1"/>
</dbReference>
<name>A0A1T5B0Y0_9FLAO</name>
<keyword evidence="4 7" id="KW-0808">Transferase</keyword>
<dbReference type="InterPro" id="IPR015421">
    <property type="entry name" value="PyrdxlP-dep_Trfase_major"/>
</dbReference>
<dbReference type="Proteomes" id="UP000190339">
    <property type="component" value="Unassembled WGS sequence"/>
</dbReference>
<sequence>MIKEVTKSQDLFNRRKKVVANGVGVFNTATVMEAKGAIIIDVDGRELIDFAGGIGVVNAGHCPEPVVEAIREQAGKYLHTSFNVVTYEPYIQLCEELAEILPHGDNTKVMLVSTGAEAVENAIKIARQATKKSAILCFTGAYHGRTMMAMTLTSKVSYKYDCGPFSPEVYRLPFPNFYRYRGTRDMDKFVEDELKRLYESALNLVDPKSVAAVIIEPIQGEGGFNPVPQKYLEGLRGFCDEHGILLIMDEIQSGFCRTGHWASWQHYGVQPDISTYAKSMGSGLPIAAVVGRADIMDAAAIGSIGGTYIGSPICCVAASATIKYMKDINLNEKAIKIGNVIMDRLQHLMKQHSEIGDVRGVGAMVAIEFVKNGDPRQPNSEICPQIVKGCAEDGLVILSAGTYKNALRILSPLVITEEQLEKGLSILEVQIKKAIKNI</sequence>
<keyword evidence="8" id="KW-1185">Reference proteome</keyword>
<dbReference type="InterPro" id="IPR005814">
    <property type="entry name" value="Aminotrans_3"/>
</dbReference>
<dbReference type="EMBL" id="FUYL01000003">
    <property type="protein sequence ID" value="SKB40523.1"/>
    <property type="molecule type" value="Genomic_DNA"/>
</dbReference>
<dbReference type="SUPFAM" id="SSF53383">
    <property type="entry name" value="PLP-dependent transferases"/>
    <property type="match status" value="1"/>
</dbReference>
<keyword evidence="3 7" id="KW-0032">Aminotransferase</keyword>
<proteinExistence type="inferred from homology"/>
<dbReference type="InterPro" id="IPR050103">
    <property type="entry name" value="Class-III_PLP-dep_AT"/>
</dbReference>
<dbReference type="OrthoDB" id="730777at2"/>
<evidence type="ECO:0000313" key="7">
    <source>
        <dbReference type="EMBL" id="SKB40523.1"/>
    </source>
</evidence>
<evidence type="ECO:0000256" key="1">
    <source>
        <dbReference type="ARBA" id="ARBA00001933"/>
    </source>
</evidence>
<gene>
    <name evidence="7" type="ORF">SAMN05660866_01270</name>
</gene>
<evidence type="ECO:0000313" key="8">
    <source>
        <dbReference type="Proteomes" id="UP000190339"/>
    </source>
</evidence>
<dbReference type="FunFam" id="3.40.640.10:FF:000013">
    <property type="entry name" value="4-aminobutyrate aminotransferase"/>
    <property type="match status" value="1"/>
</dbReference>
<dbReference type="PANTHER" id="PTHR11986:SF58">
    <property type="entry name" value="LEUCINE_METHIONINE RACEMASE"/>
    <property type="match status" value="1"/>
</dbReference>
<accession>A0A1T5B0Y0</accession>
<dbReference type="STRING" id="561365.SAMN05660866_01270"/>
<keyword evidence="5 6" id="KW-0663">Pyridoxal phosphate</keyword>
<dbReference type="Gene3D" id="3.90.1150.10">
    <property type="entry name" value="Aspartate Aminotransferase, domain 1"/>
    <property type="match status" value="1"/>
</dbReference>
<evidence type="ECO:0000256" key="3">
    <source>
        <dbReference type="ARBA" id="ARBA00022576"/>
    </source>
</evidence>
<dbReference type="PIRSF" id="PIRSF000521">
    <property type="entry name" value="Transaminase_4ab_Lys_Orn"/>
    <property type="match status" value="1"/>
</dbReference>
<reference evidence="8" key="1">
    <citation type="submission" date="2017-02" db="EMBL/GenBank/DDBJ databases">
        <authorList>
            <person name="Varghese N."/>
            <person name="Submissions S."/>
        </authorList>
    </citation>
    <scope>NUCLEOTIDE SEQUENCE [LARGE SCALE GENOMIC DNA]</scope>
    <source>
        <strain evidence="8">DSM 23546</strain>
    </source>
</reference>
<comment type="cofactor">
    <cofactor evidence="1">
        <name>pyridoxal 5'-phosphate</name>
        <dbReference type="ChEBI" id="CHEBI:597326"/>
    </cofactor>
</comment>
<protein>
    <submittedName>
        <fullName evidence="7">4-aminobutyrate aminotransferase / (S)-3-amino-2-methylpropionate transaminase</fullName>
    </submittedName>
</protein>
<dbReference type="InterPro" id="IPR049704">
    <property type="entry name" value="Aminotrans_3_PPA_site"/>
</dbReference>